<dbReference type="PROSITE" id="PS51257">
    <property type="entry name" value="PROKAR_LIPOPROTEIN"/>
    <property type="match status" value="1"/>
</dbReference>
<dbReference type="Pfam" id="PF07980">
    <property type="entry name" value="SusD_RagB"/>
    <property type="match status" value="1"/>
</dbReference>
<evidence type="ECO:0000256" key="2">
    <source>
        <dbReference type="ARBA" id="ARBA00006275"/>
    </source>
</evidence>
<keyword evidence="3" id="KW-0732">Signal</keyword>
<gene>
    <name evidence="8" type="ORF">EGT74_13960</name>
</gene>
<dbReference type="EMBL" id="RPDH01000002">
    <property type="protein sequence ID" value="RPE08169.1"/>
    <property type="molecule type" value="Genomic_DNA"/>
</dbReference>
<protein>
    <submittedName>
        <fullName evidence="8">RagB/SusD family nutrient uptake outer membrane protein</fullName>
    </submittedName>
</protein>
<dbReference type="AlphaFoldDB" id="A0A3N4PNF3"/>
<comment type="similarity">
    <text evidence="2">Belongs to the SusD family.</text>
</comment>
<evidence type="ECO:0000256" key="1">
    <source>
        <dbReference type="ARBA" id="ARBA00004442"/>
    </source>
</evidence>
<organism evidence="8 9">
    <name type="scientific">Chitinophaga lutea</name>
    <dbReference type="NCBI Taxonomy" id="2488634"/>
    <lineage>
        <taxon>Bacteria</taxon>
        <taxon>Pseudomonadati</taxon>
        <taxon>Bacteroidota</taxon>
        <taxon>Chitinophagia</taxon>
        <taxon>Chitinophagales</taxon>
        <taxon>Chitinophagaceae</taxon>
        <taxon>Chitinophaga</taxon>
    </lineage>
</organism>
<dbReference type="Pfam" id="PF14322">
    <property type="entry name" value="SusD-like_3"/>
    <property type="match status" value="1"/>
</dbReference>
<dbReference type="InterPro" id="IPR033985">
    <property type="entry name" value="SusD-like_N"/>
</dbReference>
<keyword evidence="9" id="KW-1185">Reference proteome</keyword>
<proteinExistence type="inferred from homology"/>
<dbReference type="Proteomes" id="UP000278351">
    <property type="component" value="Unassembled WGS sequence"/>
</dbReference>
<reference evidence="8 9" key="1">
    <citation type="submission" date="2018-11" db="EMBL/GenBank/DDBJ databases">
        <title>Chitinophaga lutea sp.nov., isolate from arsenic contaminated soil.</title>
        <authorList>
            <person name="Zong Y."/>
        </authorList>
    </citation>
    <scope>NUCLEOTIDE SEQUENCE [LARGE SCALE GENOMIC DNA]</scope>
    <source>
        <strain evidence="8 9">ZY74</strain>
    </source>
</reference>
<dbReference type="InterPro" id="IPR012944">
    <property type="entry name" value="SusD_RagB_dom"/>
</dbReference>
<feature type="domain" description="SusD-like N-terminal" evidence="7">
    <location>
        <begin position="108"/>
        <end position="220"/>
    </location>
</feature>
<evidence type="ECO:0000256" key="4">
    <source>
        <dbReference type="ARBA" id="ARBA00023136"/>
    </source>
</evidence>
<name>A0A3N4PNF3_9BACT</name>
<dbReference type="RefSeq" id="WP_123847169.1">
    <property type="nucleotide sequence ID" value="NZ_RPDH01000002.1"/>
</dbReference>
<evidence type="ECO:0000313" key="8">
    <source>
        <dbReference type="EMBL" id="RPE08169.1"/>
    </source>
</evidence>
<evidence type="ECO:0000259" key="6">
    <source>
        <dbReference type="Pfam" id="PF07980"/>
    </source>
</evidence>
<evidence type="ECO:0000256" key="3">
    <source>
        <dbReference type="ARBA" id="ARBA00022729"/>
    </source>
</evidence>
<feature type="domain" description="RagB/SusD" evidence="6">
    <location>
        <begin position="313"/>
        <end position="579"/>
    </location>
</feature>
<dbReference type="SUPFAM" id="SSF48452">
    <property type="entry name" value="TPR-like"/>
    <property type="match status" value="1"/>
</dbReference>
<dbReference type="GO" id="GO:0009279">
    <property type="term" value="C:cell outer membrane"/>
    <property type="evidence" value="ECO:0007669"/>
    <property type="project" value="UniProtKB-SubCell"/>
</dbReference>
<evidence type="ECO:0000256" key="5">
    <source>
        <dbReference type="ARBA" id="ARBA00023237"/>
    </source>
</evidence>
<evidence type="ECO:0000313" key="9">
    <source>
        <dbReference type="Proteomes" id="UP000278351"/>
    </source>
</evidence>
<keyword evidence="4" id="KW-0472">Membrane</keyword>
<comment type="caution">
    <text evidence="8">The sequence shown here is derived from an EMBL/GenBank/DDBJ whole genome shotgun (WGS) entry which is preliminary data.</text>
</comment>
<keyword evidence="5" id="KW-0998">Cell outer membrane</keyword>
<dbReference type="OrthoDB" id="5694214at2"/>
<evidence type="ECO:0000259" key="7">
    <source>
        <dbReference type="Pfam" id="PF14322"/>
    </source>
</evidence>
<dbReference type="InterPro" id="IPR011990">
    <property type="entry name" value="TPR-like_helical_dom_sf"/>
</dbReference>
<accession>A0A3N4PNF3</accession>
<sequence>MNRIKHIILAITLIATLGSCKDDFLQKGPLDQISSDVYFRSTSDLMLYVNQFYQPSNGLLDFGSSGGLNYNRTVFGLDLGTDNFVSASIDARLNGTRVVPAAGGGWDYSLVRKVNYFFENYQRCKDNFDTYKQYLGEAHFFRALIYFKLLRTFGDVQWYSKVLDTNSPELMDPRTPRNVIADSILADLDKAALYMNAEKVSNGLRPDKWVALALQARVALYEGSWEKYHAGTPFAAKTADPDKYFRKAAEAAQTIMSSGRFAIYSTGKPDKDYYNLFVLPDYAANKEVLLWKKFDKGLGIVNYRSVSSDFPAGAGVTKGLADAYLCKDGLPVSVSPLFGGYTNINTEMKDRDPRWAQTIFTPAMPWEIKGVDTITWNQAVYSKLFNSSENSTPTGYVIRKGYSAEFVNHDLSGGTEPVIFFGYSEVLLNFAEAKAELGQLTQADVDKSIKLLRDRVGMPNLVLANIAADPKWDFPTLSPVINEIRRERRVELSLTGFRWDDIARWAAGDEYLAGKRPKGIFYGKSFPQNPYPNDADGFMDPYKTPAPNGYGFRIDRDYLSPLPQNELTLNPALTQNPGWLQ</sequence>
<dbReference type="Gene3D" id="1.25.40.390">
    <property type="match status" value="1"/>
</dbReference>
<comment type="subcellular location">
    <subcellularLocation>
        <location evidence="1">Cell outer membrane</location>
    </subcellularLocation>
</comment>